<proteinExistence type="inferred from homology"/>
<dbReference type="Gene3D" id="3.40.30.10">
    <property type="entry name" value="Glutaredoxin"/>
    <property type="match status" value="1"/>
</dbReference>
<dbReference type="AlphaFoldDB" id="A0A9W8J4R2"/>
<dbReference type="PANTHER" id="PTHR12151:SF5">
    <property type="entry name" value="AT19154P"/>
    <property type="match status" value="1"/>
</dbReference>
<gene>
    <name evidence="8" type="ORF">H1R20_g12910</name>
    <name evidence="7" type="ORF">H1R20_g15284</name>
</gene>
<dbReference type="CDD" id="cd02968">
    <property type="entry name" value="SCO"/>
    <property type="match status" value="1"/>
</dbReference>
<dbReference type="GO" id="GO:0005739">
    <property type="term" value="C:mitochondrion"/>
    <property type="evidence" value="ECO:0007669"/>
    <property type="project" value="GOC"/>
</dbReference>
<evidence type="ECO:0000256" key="4">
    <source>
        <dbReference type="PIRSR" id="PIRSR603782-2"/>
    </source>
</evidence>
<evidence type="ECO:0000256" key="3">
    <source>
        <dbReference type="PIRSR" id="PIRSR603782-1"/>
    </source>
</evidence>
<feature type="non-terminal residue" evidence="8">
    <location>
        <position position="1"/>
    </location>
</feature>
<evidence type="ECO:0000313" key="8">
    <source>
        <dbReference type="EMBL" id="KAJ2924183.1"/>
    </source>
</evidence>
<dbReference type="EMBL" id="JANBPK010001547">
    <property type="protein sequence ID" value="KAJ2921812.1"/>
    <property type="molecule type" value="Genomic_DNA"/>
</dbReference>
<evidence type="ECO:0000256" key="2">
    <source>
        <dbReference type="ARBA" id="ARBA00023008"/>
    </source>
</evidence>
<keyword evidence="4" id="KW-1015">Disulfide bond</keyword>
<dbReference type="OrthoDB" id="270009at2759"/>
<dbReference type="GO" id="GO:0033617">
    <property type="term" value="P:mitochondrial respiratory chain complex IV assembly"/>
    <property type="evidence" value="ECO:0007669"/>
    <property type="project" value="TreeGrafter"/>
</dbReference>
<evidence type="ECO:0000256" key="5">
    <source>
        <dbReference type="SAM" id="MobiDB-lite"/>
    </source>
</evidence>
<dbReference type="GO" id="GO:0005507">
    <property type="term" value="F:copper ion binding"/>
    <property type="evidence" value="ECO:0007669"/>
    <property type="project" value="UniProtKB-ARBA"/>
</dbReference>
<dbReference type="Pfam" id="PF02630">
    <property type="entry name" value="SCO1-SenC"/>
    <property type="match status" value="1"/>
</dbReference>
<evidence type="ECO:0000313" key="9">
    <source>
        <dbReference type="Proteomes" id="UP001140091"/>
    </source>
</evidence>
<feature type="disulfide bond" description="Redox-active" evidence="4">
    <location>
        <begin position="52"/>
        <end position="56"/>
    </location>
</feature>
<reference evidence="8" key="1">
    <citation type="submission" date="2022-06" db="EMBL/GenBank/DDBJ databases">
        <title>Genome Sequence of Candolleomyces eurysporus.</title>
        <authorList>
            <person name="Buettner E."/>
        </authorList>
    </citation>
    <scope>NUCLEOTIDE SEQUENCE</scope>
    <source>
        <strain evidence="8">VTCC 930004</strain>
    </source>
</reference>
<dbReference type="PANTHER" id="PTHR12151">
    <property type="entry name" value="ELECTRON TRANSPORT PROTIN SCO1/SENC FAMILY MEMBER"/>
    <property type="match status" value="1"/>
</dbReference>
<sequence>MLEEREKERASRQYGRPSVGGPFSLTTHEGKPFTEKDLEGKWSLVYFGFANCPDICPAELDKMTSVVNTVQKEHGDIFLPVFITVDPSRDLPHRIGRYLEDFHPSFVGLYGDYDATKAACKKYRVYFSTPPNADPNGDYLVDHSIFVYLMDPNGQFIEAFGQATSAEDVVTKINETIQEWEKETGRKV</sequence>
<evidence type="ECO:0000256" key="1">
    <source>
        <dbReference type="ARBA" id="ARBA00010996"/>
    </source>
</evidence>
<feature type="binding site" evidence="3">
    <location>
        <position position="143"/>
    </location>
    <ligand>
        <name>Cu cation</name>
        <dbReference type="ChEBI" id="CHEBI:23378"/>
    </ligand>
</feature>
<dbReference type="SUPFAM" id="SSF52833">
    <property type="entry name" value="Thioredoxin-like"/>
    <property type="match status" value="1"/>
</dbReference>
<dbReference type="InterPro" id="IPR013766">
    <property type="entry name" value="Thioredoxin_domain"/>
</dbReference>
<keyword evidence="9" id="KW-1185">Reference proteome</keyword>
<feature type="compositionally biased region" description="Basic and acidic residues" evidence="5">
    <location>
        <begin position="1"/>
        <end position="11"/>
    </location>
</feature>
<dbReference type="FunFam" id="3.40.30.10:FF:000013">
    <property type="entry name" value="Blast:Protein SCO1 homolog, mitochondrial"/>
    <property type="match status" value="1"/>
</dbReference>
<accession>A0A9W8J4R2</accession>
<dbReference type="EMBL" id="JANBPK010001240">
    <property type="protein sequence ID" value="KAJ2924183.1"/>
    <property type="molecule type" value="Genomic_DNA"/>
</dbReference>
<feature type="domain" description="Thioredoxin" evidence="6">
    <location>
        <begin position="14"/>
        <end position="178"/>
    </location>
</feature>
<dbReference type="InterPro" id="IPR003782">
    <property type="entry name" value="SCO1/SenC"/>
</dbReference>
<feature type="binding site" evidence="3">
    <location>
        <position position="52"/>
    </location>
    <ligand>
        <name>Cu cation</name>
        <dbReference type="ChEBI" id="CHEBI:23378"/>
    </ligand>
</feature>
<evidence type="ECO:0000259" key="6">
    <source>
        <dbReference type="PROSITE" id="PS51352"/>
    </source>
</evidence>
<feature type="binding site" evidence="3">
    <location>
        <position position="56"/>
    </location>
    <ligand>
        <name>Cu cation</name>
        <dbReference type="ChEBI" id="CHEBI:23378"/>
    </ligand>
</feature>
<comment type="similarity">
    <text evidence="1">Belongs to the SCO1/2 family.</text>
</comment>
<protein>
    <recommendedName>
        <fullName evidence="6">Thioredoxin domain-containing protein</fullName>
    </recommendedName>
</protein>
<keyword evidence="2 3" id="KW-0186">Copper</keyword>
<dbReference type="Proteomes" id="UP001140091">
    <property type="component" value="Unassembled WGS sequence"/>
</dbReference>
<name>A0A9W8J4R2_9AGAR</name>
<comment type="caution">
    <text evidence="8">The sequence shown here is derived from an EMBL/GenBank/DDBJ whole genome shotgun (WGS) entry which is preliminary data.</text>
</comment>
<evidence type="ECO:0000313" key="7">
    <source>
        <dbReference type="EMBL" id="KAJ2921812.1"/>
    </source>
</evidence>
<dbReference type="PROSITE" id="PS51352">
    <property type="entry name" value="THIOREDOXIN_2"/>
    <property type="match status" value="1"/>
</dbReference>
<keyword evidence="3" id="KW-0479">Metal-binding</keyword>
<organism evidence="8 9">
    <name type="scientific">Candolleomyces eurysporus</name>
    <dbReference type="NCBI Taxonomy" id="2828524"/>
    <lineage>
        <taxon>Eukaryota</taxon>
        <taxon>Fungi</taxon>
        <taxon>Dikarya</taxon>
        <taxon>Basidiomycota</taxon>
        <taxon>Agaricomycotina</taxon>
        <taxon>Agaricomycetes</taxon>
        <taxon>Agaricomycetidae</taxon>
        <taxon>Agaricales</taxon>
        <taxon>Agaricineae</taxon>
        <taxon>Psathyrellaceae</taxon>
        <taxon>Candolleomyces</taxon>
    </lineage>
</organism>
<feature type="region of interest" description="Disordered" evidence="5">
    <location>
        <begin position="1"/>
        <end position="30"/>
    </location>
</feature>
<dbReference type="InterPro" id="IPR036249">
    <property type="entry name" value="Thioredoxin-like_sf"/>
</dbReference>